<dbReference type="Pfam" id="PF12833">
    <property type="entry name" value="HTH_18"/>
    <property type="match status" value="1"/>
</dbReference>
<dbReference type="PANTHER" id="PTHR43280:SF34">
    <property type="entry name" value="ARAC-FAMILY TRANSCRIPTIONAL REGULATOR"/>
    <property type="match status" value="1"/>
</dbReference>
<organism evidence="6 7">
    <name type="scientific">Chryseobacterium hagamense</name>
    <dbReference type="NCBI Taxonomy" id="395935"/>
    <lineage>
        <taxon>Bacteria</taxon>
        <taxon>Pseudomonadati</taxon>
        <taxon>Bacteroidota</taxon>
        <taxon>Flavobacteriia</taxon>
        <taxon>Flavobacteriales</taxon>
        <taxon>Weeksellaceae</taxon>
        <taxon>Chryseobacterium group</taxon>
        <taxon>Chryseobacterium</taxon>
    </lineage>
</organism>
<feature type="domain" description="HTH araC/xylS-type" evidence="5">
    <location>
        <begin position="127"/>
        <end position="235"/>
    </location>
</feature>
<dbReference type="SMART" id="SM00342">
    <property type="entry name" value="HTH_ARAC"/>
    <property type="match status" value="1"/>
</dbReference>
<protein>
    <recommendedName>
        <fullName evidence="5">HTH araC/xylS-type domain-containing protein</fullName>
    </recommendedName>
</protein>
<evidence type="ECO:0000256" key="2">
    <source>
        <dbReference type="ARBA" id="ARBA00023125"/>
    </source>
</evidence>
<dbReference type="PROSITE" id="PS01124">
    <property type="entry name" value="HTH_ARAC_FAMILY_2"/>
    <property type="match status" value="1"/>
</dbReference>
<evidence type="ECO:0000313" key="7">
    <source>
        <dbReference type="Proteomes" id="UP000321863"/>
    </source>
</evidence>
<dbReference type="Proteomes" id="UP000321863">
    <property type="component" value="Unassembled WGS sequence"/>
</dbReference>
<reference evidence="6 7" key="1">
    <citation type="submission" date="2019-07" db="EMBL/GenBank/DDBJ databases">
        <title>Whole genome shotgun sequence of Chryseobacterium hagamense NBRC 105253.</title>
        <authorList>
            <person name="Hosoyama A."/>
            <person name="Uohara A."/>
            <person name="Ohji S."/>
            <person name="Ichikawa N."/>
        </authorList>
    </citation>
    <scope>NUCLEOTIDE SEQUENCE [LARGE SCALE GENOMIC DNA]</scope>
    <source>
        <strain evidence="6 7">NBRC 105253</strain>
    </source>
</reference>
<evidence type="ECO:0000256" key="3">
    <source>
        <dbReference type="ARBA" id="ARBA00023163"/>
    </source>
</evidence>
<name>A0A511YMI8_9FLAO</name>
<dbReference type="GO" id="GO:0043565">
    <property type="term" value="F:sequence-specific DNA binding"/>
    <property type="evidence" value="ECO:0007669"/>
    <property type="project" value="InterPro"/>
</dbReference>
<dbReference type="SUPFAM" id="SSF46689">
    <property type="entry name" value="Homeodomain-like"/>
    <property type="match status" value="1"/>
</dbReference>
<dbReference type="PANTHER" id="PTHR43280">
    <property type="entry name" value="ARAC-FAMILY TRANSCRIPTIONAL REGULATOR"/>
    <property type="match status" value="1"/>
</dbReference>
<evidence type="ECO:0000256" key="4">
    <source>
        <dbReference type="SAM" id="Phobius"/>
    </source>
</evidence>
<dbReference type="EMBL" id="BJYJ01000010">
    <property type="protein sequence ID" value="GEN76405.1"/>
    <property type="molecule type" value="Genomic_DNA"/>
</dbReference>
<dbReference type="InterPro" id="IPR009057">
    <property type="entry name" value="Homeodomain-like_sf"/>
</dbReference>
<proteinExistence type="predicted"/>
<dbReference type="AlphaFoldDB" id="A0A511YMI8"/>
<evidence type="ECO:0000259" key="5">
    <source>
        <dbReference type="PROSITE" id="PS01124"/>
    </source>
</evidence>
<accession>A0A511YMI8</accession>
<keyword evidence="4" id="KW-0472">Membrane</keyword>
<evidence type="ECO:0000256" key="1">
    <source>
        <dbReference type="ARBA" id="ARBA00023015"/>
    </source>
</evidence>
<keyword evidence="4" id="KW-0812">Transmembrane</keyword>
<keyword evidence="3" id="KW-0804">Transcription</keyword>
<keyword evidence="4" id="KW-1133">Transmembrane helix</keyword>
<dbReference type="GO" id="GO:0003700">
    <property type="term" value="F:DNA-binding transcription factor activity"/>
    <property type="evidence" value="ECO:0007669"/>
    <property type="project" value="InterPro"/>
</dbReference>
<keyword evidence="7" id="KW-1185">Reference proteome</keyword>
<dbReference type="Gene3D" id="1.10.10.60">
    <property type="entry name" value="Homeodomain-like"/>
    <property type="match status" value="1"/>
</dbReference>
<keyword evidence="1" id="KW-0805">Transcription regulation</keyword>
<evidence type="ECO:0000313" key="6">
    <source>
        <dbReference type="EMBL" id="GEN76405.1"/>
    </source>
</evidence>
<gene>
    <name evidence="6" type="ORF">CHA01nite_21450</name>
</gene>
<feature type="transmembrane region" description="Helical" evidence="4">
    <location>
        <begin position="44"/>
        <end position="60"/>
    </location>
</feature>
<dbReference type="InterPro" id="IPR018060">
    <property type="entry name" value="HTH_AraC"/>
</dbReference>
<comment type="caution">
    <text evidence="6">The sequence shown here is derived from an EMBL/GenBank/DDBJ whole genome shotgun (WGS) entry which is preliminary data.</text>
</comment>
<sequence length="254" mass="28980">MTGFLLASQHSAGVQETYLPSTYPAKPDLPLKMGNSLLNPVKDIAIIILGSVLIVTFIRFRKTRKKQRSRLRQMLRNQHRSSAVNLSGPVEDLRSGFANISIEESFGDDRELIRPRTESLMTSVTENKLLELLDDFENGTLYNRKNMSLPFLAGTLNTNTKYLSFIINRYKSTDFKTYINRLRIEYIVGKLSEDEKYRQYKISILAEECGFSSHSKFAAIFKAMTGYSPSAYIKLLDSGIQPDLRSICMEEMCM</sequence>
<keyword evidence="2" id="KW-0238">DNA-binding</keyword>